<protein>
    <submittedName>
        <fullName evidence="2">Uncharacterized protein</fullName>
    </submittedName>
</protein>
<sequence>MQTNPPAVSVPQGRWQFPDAQAGDKGGDIHTQVGQYRQQYNGPEHDAEHQCHHGHCQLVILARFILDNFLFPISDSGIDPKAEL</sequence>
<dbReference type="Proteomes" id="UP000320231">
    <property type="component" value="Chromosome"/>
</dbReference>
<reference evidence="2 3" key="1">
    <citation type="journal article" date="2019" name="Microbiol. Resour. Announc.">
        <title>Complete Genome Sequence of Halomonas sulfidaeris Strain Esulfide1 Isolated from a Metal Sulfide Rock at a Depth of 2,200 Meters, Obtained Using Nanopore Sequencing.</title>
        <authorList>
            <person name="Saito M."/>
            <person name="Nishigata A."/>
            <person name="Galipon J."/>
            <person name="Arakawa K."/>
        </authorList>
    </citation>
    <scope>NUCLEOTIDE SEQUENCE [LARGE SCALE GENOMIC DNA]</scope>
    <source>
        <strain evidence="2 3">ATCC BAA-803</strain>
    </source>
</reference>
<organism evidence="2 3">
    <name type="scientific">Vreelandella sulfidaeris</name>
    <dbReference type="NCBI Taxonomy" id="115553"/>
    <lineage>
        <taxon>Bacteria</taxon>
        <taxon>Pseudomonadati</taxon>
        <taxon>Pseudomonadota</taxon>
        <taxon>Gammaproteobacteria</taxon>
        <taxon>Oceanospirillales</taxon>
        <taxon>Halomonadaceae</taxon>
        <taxon>Vreelandella</taxon>
    </lineage>
</organism>
<dbReference type="KEGG" id="hsr:HSBAA_18790"/>
<proteinExistence type="predicted"/>
<feature type="region of interest" description="Disordered" evidence="1">
    <location>
        <begin position="1"/>
        <end position="29"/>
    </location>
</feature>
<dbReference type="EMBL" id="AP019514">
    <property type="protein sequence ID" value="BBI60573.1"/>
    <property type="molecule type" value="Genomic_DNA"/>
</dbReference>
<evidence type="ECO:0000313" key="3">
    <source>
        <dbReference type="Proteomes" id="UP000320231"/>
    </source>
</evidence>
<dbReference type="AlphaFoldDB" id="A0A455U5T9"/>
<evidence type="ECO:0000256" key="1">
    <source>
        <dbReference type="SAM" id="MobiDB-lite"/>
    </source>
</evidence>
<gene>
    <name evidence="2" type="ORF">HSBAA_18790</name>
</gene>
<accession>A0A455U5T9</accession>
<name>A0A455U5T9_9GAMM</name>
<evidence type="ECO:0000313" key="2">
    <source>
        <dbReference type="EMBL" id="BBI60573.1"/>
    </source>
</evidence>